<dbReference type="InterPro" id="IPR006094">
    <property type="entry name" value="Oxid_FAD_bind_N"/>
</dbReference>
<evidence type="ECO:0000256" key="2">
    <source>
        <dbReference type="ARBA" id="ARBA00023002"/>
    </source>
</evidence>
<comment type="similarity">
    <text evidence="1">Belongs to the oxygen-dependent FAD-linked oxidoreductase family.</text>
</comment>
<dbReference type="InterPro" id="IPR036318">
    <property type="entry name" value="FAD-bd_PCMH-like_sf"/>
</dbReference>
<dbReference type="Proteomes" id="UP000799770">
    <property type="component" value="Unassembled WGS sequence"/>
</dbReference>
<name>A0A6A5ZQQ4_9PLEO</name>
<dbReference type="OrthoDB" id="9983560at2759"/>
<dbReference type="Gene3D" id="3.30.465.10">
    <property type="match status" value="2"/>
</dbReference>
<dbReference type="PANTHER" id="PTHR13878">
    <property type="entry name" value="GULONOLACTONE OXIDASE"/>
    <property type="match status" value="1"/>
</dbReference>
<accession>A0A6A5ZQQ4</accession>
<evidence type="ECO:0000313" key="6">
    <source>
        <dbReference type="Proteomes" id="UP000799770"/>
    </source>
</evidence>
<dbReference type="InterPro" id="IPR016166">
    <property type="entry name" value="FAD-bd_PCMH"/>
</dbReference>
<dbReference type="InterPro" id="IPR016169">
    <property type="entry name" value="FAD-bd_PCMH_sub2"/>
</dbReference>
<evidence type="ECO:0000256" key="1">
    <source>
        <dbReference type="ARBA" id="ARBA00005466"/>
    </source>
</evidence>
<dbReference type="EMBL" id="ML977312">
    <property type="protein sequence ID" value="KAF2121183.1"/>
    <property type="molecule type" value="Genomic_DNA"/>
</dbReference>
<dbReference type="PROSITE" id="PS51387">
    <property type="entry name" value="FAD_PCMH"/>
    <property type="match status" value="1"/>
</dbReference>
<feature type="chain" id="PRO_5025620513" description="FAD-binding PCMH-type domain-containing protein" evidence="3">
    <location>
        <begin position="22"/>
        <end position="648"/>
    </location>
</feature>
<dbReference type="InterPro" id="IPR012951">
    <property type="entry name" value="BBE"/>
</dbReference>
<feature type="domain" description="FAD-binding PCMH-type" evidence="4">
    <location>
        <begin position="156"/>
        <end position="336"/>
    </location>
</feature>
<sequence>MAPLLHSLLLAASLLSTASLSRTLFAYERKQLTREYVESLPEEDARLFAFDGQFAAAPNKTSTRCRYGPDDGKWPSEKAWTKLARQLSSVDALIKAVPQASVCYGDTKNDAQCTALTANWTNSYSHIDDPTEILSPIYQGLTCTPPQIYNSGNCTLGGYPSYVIKAKNVLDLQLGINFARNDGVRLVVKNTGHDFAGKSAGAGALSLWTHGLKDMQFFDNYVDESGYKGPAIKAGAGVQAFELYKFANDHGVVAVAGEGQTVGVMGGYIQGGGHSPLSSIYGMAADHVLGFEVITPIGEFLSANSSANQDLFWALRGGGGGTFGVVTSVMIKVYKDMPVTAASWTLDSSKLGKDNFWAATKAFVDRVTPHADNGTYSYFILAPSATGTDYSFIMQPFFAPNQTAKQVNTLLGPYSSALTRINVPFSPKITEYKGFYAAWQAEFPLEAQSDVQTAFGSRLFPRSNFASETGRNITFNTLRTTVEAGQSVIGFNMAPTLARGGNPDNAVNPAWRTSLLHAITGRRWNLPSTTSSILAARNSFTNGTMQKWRDVTPGSGSYLNEADRLEPNWQQAFWGDKYARLLQIKKDNDPKDVLWAVNAVGSEGWRVESVDGLPDENGKLCKIESATPTSSVAPGATQTGVPCEGFCR</sequence>
<dbReference type="PANTHER" id="PTHR13878:SF91">
    <property type="entry name" value="FAD BINDING DOMAIN PROTEIN (AFU_ORTHOLOGUE AFUA_6G12070)-RELATED"/>
    <property type="match status" value="1"/>
</dbReference>
<reference evidence="5" key="1">
    <citation type="journal article" date="2020" name="Stud. Mycol.">
        <title>101 Dothideomycetes genomes: a test case for predicting lifestyles and emergence of pathogens.</title>
        <authorList>
            <person name="Haridas S."/>
            <person name="Albert R."/>
            <person name="Binder M."/>
            <person name="Bloem J."/>
            <person name="Labutti K."/>
            <person name="Salamov A."/>
            <person name="Andreopoulos B."/>
            <person name="Baker S."/>
            <person name="Barry K."/>
            <person name="Bills G."/>
            <person name="Bluhm B."/>
            <person name="Cannon C."/>
            <person name="Castanera R."/>
            <person name="Culley D."/>
            <person name="Daum C."/>
            <person name="Ezra D."/>
            <person name="Gonzalez J."/>
            <person name="Henrissat B."/>
            <person name="Kuo A."/>
            <person name="Liang C."/>
            <person name="Lipzen A."/>
            <person name="Lutzoni F."/>
            <person name="Magnuson J."/>
            <person name="Mondo S."/>
            <person name="Nolan M."/>
            <person name="Ohm R."/>
            <person name="Pangilinan J."/>
            <person name="Park H.-J."/>
            <person name="Ramirez L."/>
            <person name="Alfaro M."/>
            <person name="Sun H."/>
            <person name="Tritt A."/>
            <person name="Yoshinaga Y."/>
            <person name="Zwiers L.-H."/>
            <person name="Turgeon B."/>
            <person name="Goodwin S."/>
            <person name="Spatafora J."/>
            <person name="Crous P."/>
            <person name="Grigoriev I."/>
        </authorList>
    </citation>
    <scope>NUCLEOTIDE SEQUENCE</scope>
    <source>
        <strain evidence="5">CBS 627.86</strain>
    </source>
</reference>
<dbReference type="Pfam" id="PF08031">
    <property type="entry name" value="BBE"/>
    <property type="match status" value="1"/>
</dbReference>
<keyword evidence="2" id="KW-0560">Oxidoreductase</keyword>
<protein>
    <recommendedName>
        <fullName evidence="4">FAD-binding PCMH-type domain-containing protein</fullName>
    </recommendedName>
</protein>
<dbReference type="GO" id="GO:0016491">
    <property type="term" value="F:oxidoreductase activity"/>
    <property type="evidence" value="ECO:0007669"/>
    <property type="project" value="UniProtKB-KW"/>
</dbReference>
<dbReference type="SUPFAM" id="SSF56176">
    <property type="entry name" value="FAD-binding/transporter-associated domain-like"/>
    <property type="match status" value="1"/>
</dbReference>
<dbReference type="InterPro" id="IPR050432">
    <property type="entry name" value="FAD-linked_Oxidoreductases_BP"/>
</dbReference>
<dbReference type="AlphaFoldDB" id="A0A6A5ZQQ4"/>
<feature type="signal peptide" evidence="3">
    <location>
        <begin position="1"/>
        <end position="21"/>
    </location>
</feature>
<evidence type="ECO:0000313" key="5">
    <source>
        <dbReference type="EMBL" id="KAF2121183.1"/>
    </source>
</evidence>
<keyword evidence="6" id="KW-1185">Reference proteome</keyword>
<gene>
    <name evidence="5" type="ORF">BDV96DRAFT_484134</name>
</gene>
<proteinExistence type="inferred from homology"/>
<evidence type="ECO:0000259" key="4">
    <source>
        <dbReference type="PROSITE" id="PS51387"/>
    </source>
</evidence>
<evidence type="ECO:0000256" key="3">
    <source>
        <dbReference type="SAM" id="SignalP"/>
    </source>
</evidence>
<dbReference type="GO" id="GO:0071949">
    <property type="term" value="F:FAD binding"/>
    <property type="evidence" value="ECO:0007669"/>
    <property type="project" value="InterPro"/>
</dbReference>
<organism evidence="5 6">
    <name type="scientific">Lophiotrema nucula</name>
    <dbReference type="NCBI Taxonomy" id="690887"/>
    <lineage>
        <taxon>Eukaryota</taxon>
        <taxon>Fungi</taxon>
        <taxon>Dikarya</taxon>
        <taxon>Ascomycota</taxon>
        <taxon>Pezizomycotina</taxon>
        <taxon>Dothideomycetes</taxon>
        <taxon>Pleosporomycetidae</taxon>
        <taxon>Pleosporales</taxon>
        <taxon>Lophiotremataceae</taxon>
        <taxon>Lophiotrema</taxon>
    </lineage>
</organism>
<dbReference type="Pfam" id="PF01565">
    <property type="entry name" value="FAD_binding_4"/>
    <property type="match status" value="1"/>
</dbReference>
<keyword evidence="3" id="KW-0732">Signal</keyword>